<sequence length="138" mass="15396">MTRAPEIYARWLKLWNGDDSEIRTLIAPDFEGSWPGRPKMVRGQAALLEVIRQSHAFFTELHFRLEVGPVAQENLLAARWTSRGRYAGGMPGATAPAGLEVTFGGMDLLRLEGGRIREYWVNSDALELMTQLGVVRPG</sequence>
<keyword evidence="2" id="KW-1185">Reference proteome</keyword>
<dbReference type="EMBL" id="JACHHG010000003">
    <property type="protein sequence ID" value="MBB6097729.1"/>
    <property type="molecule type" value="Genomic_DNA"/>
</dbReference>
<protein>
    <submittedName>
        <fullName evidence="1">Putative ester cyclase</fullName>
    </submittedName>
</protein>
<organism evidence="1 2">
    <name type="scientific">Deinobacterium chartae</name>
    <dbReference type="NCBI Taxonomy" id="521158"/>
    <lineage>
        <taxon>Bacteria</taxon>
        <taxon>Thermotogati</taxon>
        <taxon>Deinococcota</taxon>
        <taxon>Deinococci</taxon>
        <taxon>Deinococcales</taxon>
        <taxon>Deinococcaceae</taxon>
        <taxon>Deinobacterium</taxon>
    </lineage>
</organism>
<evidence type="ECO:0000313" key="2">
    <source>
        <dbReference type="Proteomes" id="UP000569951"/>
    </source>
</evidence>
<gene>
    <name evidence="1" type="ORF">HNR42_001146</name>
</gene>
<name>A0A841HZV3_9DEIO</name>
<dbReference type="GO" id="GO:0030638">
    <property type="term" value="P:polyketide metabolic process"/>
    <property type="evidence" value="ECO:0007669"/>
    <property type="project" value="InterPro"/>
</dbReference>
<dbReference type="AlphaFoldDB" id="A0A841HZV3"/>
<comment type="caution">
    <text evidence="1">The sequence shown here is derived from an EMBL/GenBank/DDBJ whole genome shotgun (WGS) entry which is preliminary data.</text>
</comment>
<proteinExistence type="predicted"/>
<reference evidence="1 2" key="1">
    <citation type="submission" date="2020-08" db="EMBL/GenBank/DDBJ databases">
        <title>Genomic Encyclopedia of Type Strains, Phase IV (KMG-IV): sequencing the most valuable type-strain genomes for metagenomic binning, comparative biology and taxonomic classification.</title>
        <authorList>
            <person name="Goeker M."/>
        </authorList>
    </citation>
    <scope>NUCLEOTIDE SEQUENCE [LARGE SCALE GENOMIC DNA]</scope>
    <source>
        <strain evidence="1 2">DSM 21458</strain>
    </source>
</reference>
<dbReference type="InterPro" id="IPR032710">
    <property type="entry name" value="NTF2-like_dom_sf"/>
</dbReference>
<dbReference type="InterPro" id="IPR009959">
    <property type="entry name" value="Cyclase_SnoaL-like"/>
</dbReference>
<evidence type="ECO:0000313" key="1">
    <source>
        <dbReference type="EMBL" id="MBB6097729.1"/>
    </source>
</evidence>
<dbReference type="Pfam" id="PF07366">
    <property type="entry name" value="SnoaL"/>
    <property type="match status" value="1"/>
</dbReference>
<dbReference type="Gene3D" id="3.10.450.50">
    <property type="match status" value="1"/>
</dbReference>
<dbReference type="RefSeq" id="WP_183985441.1">
    <property type="nucleotide sequence ID" value="NZ_JACHHG010000003.1"/>
</dbReference>
<accession>A0A841HZV3</accession>
<dbReference type="Proteomes" id="UP000569951">
    <property type="component" value="Unassembled WGS sequence"/>
</dbReference>
<dbReference type="SUPFAM" id="SSF54427">
    <property type="entry name" value="NTF2-like"/>
    <property type="match status" value="1"/>
</dbReference>